<dbReference type="GO" id="GO:0005737">
    <property type="term" value="C:cytoplasm"/>
    <property type="evidence" value="ECO:0007669"/>
    <property type="project" value="UniProtKB-SubCell"/>
</dbReference>
<evidence type="ECO:0000313" key="18">
    <source>
        <dbReference type="Proteomes" id="UP000654075"/>
    </source>
</evidence>
<evidence type="ECO:0000256" key="13">
    <source>
        <dbReference type="PROSITE-ProRule" id="PRU00023"/>
    </source>
</evidence>
<dbReference type="Proteomes" id="UP000654075">
    <property type="component" value="Unassembled WGS sequence"/>
</dbReference>
<evidence type="ECO:0000256" key="9">
    <source>
        <dbReference type="ARBA" id="ARBA00022801"/>
    </source>
</evidence>
<keyword evidence="8" id="KW-0863">Zinc-finger</keyword>
<dbReference type="InterPro" id="IPR047139">
    <property type="entry name" value="ANKZ1/VMS1"/>
</dbReference>
<keyword evidence="4 14" id="KW-0540">Nuclease</keyword>
<comment type="domain">
    <text evidence="14">The VLRF1 domain mediates binding to the 60S ribosomal subunit.</text>
</comment>
<dbReference type="PANTHER" id="PTHR16036">
    <property type="entry name" value="ANKYRIN REPEAT AND ZINC FINGER DOMAIN-CONTAINING PROTEIN 1"/>
    <property type="match status" value="1"/>
</dbReference>
<dbReference type="EMBL" id="CAJNNV010024467">
    <property type="protein sequence ID" value="CAE8609949.1"/>
    <property type="molecule type" value="Genomic_DNA"/>
</dbReference>
<dbReference type="Pfam" id="PF18826">
    <property type="entry name" value="bVLRF1"/>
    <property type="match status" value="1"/>
</dbReference>
<keyword evidence="5" id="KW-0479">Metal-binding</keyword>
<feature type="domain" description="VLRF1" evidence="16">
    <location>
        <begin position="223"/>
        <end position="364"/>
    </location>
</feature>
<dbReference type="Pfam" id="PF00023">
    <property type="entry name" value="Ank"/>
    <property type="match status" value="1"/>
</dbReference>
<feature type="region of interest" description="Disordered" evidence="15">
    <location>
        <begin position="1"/>
        <end position="37"/>
    </location>
</feature>
<evidence type="ECO:0000256" key="6">
    <source>
        <dbReference type="ARBA" id="ARBA00022737"/>
    </source>
</evidence>
<evidence type="ECO:0000256" key="2">
    <source>
        <dbReference type="ARBA" id="ARBA00009262"/>
    </source>
</evidence>
<gene>
    <name evidence="17" type="ORF">PGLA1383_LOCUS27775</name>
</gene>
<keyword evidence="7 14" id="KW-0255">Endonuclease</keyword>
<protein>
    <recommendedName>
        <fullName evidence="16">VLRF1 domain-containing protein</fullName>
    </recommendedName>
</protein>
<accession>A0A813FDP6</accession>
<dbReference type="InterPro" id="IPR041175">
    <property type="entry name" value="VLRF1/Vms1"/>
</dbReference>
<evidence type="ECO:0000256" key="15">
    <source>
        <dbReference type="SAM" id="MobiDB-lite"/>
    </source>
</evidence>
<feature type="compositionally biased region" description="Basic and acidic residues" evidence="15">
    <location>
        <begin position="491"/>
        <end position="502"/>
    </location>
</feature>
<evidence type="ECO:0000256" key="10">
    <source>
        <dbReference type="ARBA" id="ARBA00022833"/>
    </source>
</evidence>
<dbReference type="PANTHER" id="PTHR16036:SF2">
    <property type="entry name" value="TRNA ENDONUCLEASE ANKZF1"/>
    <property type="match status" value="1"/>
</dbReference>
<dbReference type="InterPro" id="IPR036770">
    <property type="entry name" value="Ankyrin_rpt-contain_sf"/>
</dbReference>
<reference evidence="17" key="1">
    <citation type="submission" date="2021-02" db="EMBL/GenBank/DDBJ databases">
        <authorList>
            <person name="Dougan E. K."/>
            <person name="Rhodes N."/>
            <person name="Thang M."/>
            <person name="Chan C."/>
        </authorList>
    </citation>
    <scope>NUCLEOTIDE SEQUENCE</scope>
</reference>
<evidence type="ECO:0000259" key="16">
    <source>
        <dbReference type="PROSITE" id="PS52044"/>
    </source>
</evidence>
<dbReference type="GO" id="GO:0004519">
    <property type="term" value="F:endonuclease activity"/>
    <property type="evidence" value="ECO:0007669"/>
    <property type="project" value="UniProtKB-KW"/>
</dbReference>
<evidence type="ECO:0000256" key="7">
    <source>
        <dbReference type="ARBA" id="ARBA00022759"/>
    </source>
</evidence>
<keyword evidence="10" id="KW-0862">Zinc</keyword>
<organism evidence="17 18">
    <name type="scientific">Polarella glacialis</name>
    <name type="common">Dinoflagellate</name>
    <dbReference type="NCBI Taxonomy" id="89957"/>
    <lineage>
        <taxon>Eukaryota</taxon>
        <taxon>Sar</taxon>
        <taxon>Alveolata</taxon>
        <taxon>Dinophyceae</taxon>
        <taxon>Suessiales</taxon>
        <taxon>Suessiaceae</taxon>
        <taxon>Polarella</taxon>
    </lineage>
</organism>
<evidence type="ECO:0000256" key="14">
    <source>
        <dbReference type="PROSITE-ProRule" id="PRU01389"/>
    </source>
</evidence>
<keyword evidence="11 13" id="KW-0040">ANK repeat</keyword>
<feature type="region of interest" description="Disordered" evidence="15">
    <location>
        <begin position="109"/>
        <end position="149"/>
    </location>
</feature>
<sequence>MTAESEEPGTAQPESTASSGARTSFRPSARKGRGADTTSVAGLPIFCRARHFARGANVYNVPLWDLTSRWLPEELKAFSSVSSASSAKVAVVSADAGISRIAFQAALGAESDGEDPNPTAPKAGTYRGDDEDAPSDSDQSETGWEGPLGGESRVWSRAAVDGGLLLLRRVQAAALLLAAAEEGGAPAPSYGLGVSAALFSPEFIAEGADVSLDKRLAQILRTREPHFAVCALRSGHFAGAVFRGQEAIVHKAIHRYTVRAKAGGAQSSCDGGKTVKSVGSSLRRYGEVRLAEEIKELMTKTWAAELAACELVLVSVSNRMKSTLLGTEKEPFLPESAKVRKMPFMVGKPTFEAIREAYLRVACVTFADEKTAEVLAARFRPAPAKPAPVAEAAVKQAAPKIEAAPVKPYCEDEDELYTALHAAAAAEDEELITALLDDGANPCVRDGKGRVPYHLCYTQRTRDAFRRYRGSNEEEWDWGEARVPDGINDETDQKKREKEKDKNKRKKDKAKANKVQAKEEADEKLRKDEEERKMLEAAQSKCDSCSKPLVSKPFSRLSFLYCSPDCVKTHMRELQAEAAMKRFSGT</sequence>
<keyword evidence="12" id="KW-0175">Coiled coil</keyword>
<dbReference type="OrthoDB" id="429841at2759"/>
<keyword evidence="3 14" id="KW-0963">Cytoplasm</keyword>
<feature type="compositionally biased region" description="Basic and acidic residues" evidence="15">
    <location>
        <begin position="516"/>
        <end position="528"/>
    </location>
</feature>
<dbReference type="GO" id="GO:0016787">
    <property type="term" value="F:hydrolase activity"/>
    <property type="evidence" value="ECO:0007669"/>
    <property type="project" value="UniProtKB-KW"/>
</dbReference>
<dbReference type="Gene3D" id="1.25.40.20">
    <property type="entry name" value="Ankyrin repeat-containing domain"/>
    <property type="match status" value="1"/>
</dbReference>
<dbReference type="InterPro" id="IPR002110">
    <property type="entry name" value="Ankyrin_rpt"/>
</dbReference>
<evidence type="ECO:0000256" key="3">
    <source>
        <dbReference type="ARBA" id="ARBA00022490"/>
    </source>
</evidence>
<dbReference type="GO" id="GO:0008270">
    <property type="term" value="F:zinc ion binding"/>
    <property type="evidence" value="ECO:0007669"/>
    <property type="project" value="UniProtKB-KW"/>
</dbReference>
<feature type="compositionally biased region" description="Acidic residues" evidence="15">
    <location>
        <begin position="129"/>
        <end position="139"/>
    </location>
</feature>
<feature type="region of interest" description="Disordered" evidence="15">
    <location>
        <begin position="482"/>
        <end position="528"/>
    </location>
</feature>
<keyword evidence="18" id="KW-1185">Reference proteome</keyword>
<comment type="similarity">
    <text evidence="2 14">Belongs to the ANKZF1/VMS1 family.</text>
</comment>
<evidence type="ECO:0000313" key="17">
    <source>
        <dbReference type="EMBL" id="CAE8609949.1"/>
    </source>
</evidence>
<dbReference type="PROSITE" id="PS50088">
    <property type="entry name" value="ANK_REPEAT"/>
    <property type="match status" value="1"/>
</dbReference>
<dbReference type="PROSITE" id="PS50297">
    <property type="entry name" value="ANK_REP_REGION"/>
    <property type="match status" value="1"/>
</dbReference>
<evidence type="ECO:0000256" key="5">
    <source>
        <dbReference type="ARBA" id="ARBA00022723"/>
    </source>
</evidence>
<evidence type="ECO:0000256" key="12">
    <source>
        <dbReference type="ARBA" id="ARBA00023054"/>
    </source>
</evidence>
<evidence type="ECO:0000256" key="4">
    <source>
        <dbReference type="ARBA" id="ARBA00022722"/>
    </source>
</evidence>
<name>A0A813FDP6_POLGL</name>
<comment type="subcellular location">
    <subcellularLocation>
        <location evidence="1">Cytoplasm</location>
    </subcellularLocation>
</comment>
<proteinExistence type="inferred from homology"/>
<dbReference type="GO" id="GO:0036503">
    <property type="term" value="P:ERAD pathway"/>
    <property type="evidence" value="ECO:0007669"/>
    <property type="project" value="TreeGrafter"/>
</dbReference>
<evidence type="ECO:0000256" key="8">
    <source>
        <dbReference type="ARBA" id="ARBA00022771"/>
    </source>
</evidence>
<dbReference type="Pfam" id="PF18716">
    <property type="entry name" value="VATC"/>
    <property type="match status" value="1"/>
</dbReference>
<evidence type="ECO:0000256" key="1">
    <source>
        <dbReference type="ARBA" id="ARBA00004496"/>
    </source>
</evidence>
<dbReference type="PROSITE" id="PS52044">
    <property type="entry name" value="VLRF1"/>
    <property type="match status" value="1"/>
</dbReference>
<evidence type="ECO:0000256" key="11">
    <source>
        <dbReference type="ARBA" id="ARBA00023043"/>
    </source>
</evidence>
<comment type="caution">
    <text evidence="17">The sequence shown here is derived from an EMBL/GenBank/DDBJ whole genome shotgun (WGS) entry which is preliminary data.</text>
</comment>
<dbReference type="SUPFAM" id="SSF48403">
    <property type="entry name" value="Ankyrin repeat"/>
    <property type="match status" value="1"/>
</dbReference>
<keyword evidence="9 14" id="KW-0378">Hydrolase</keyword>
<dbReference type="AlphaFoldDB" id="A0A813FDP6"/>
<feature type="active site" evidence="14">
    <location>
        <position position="266"/>
    </location>
</feature>
<keyword evidence="6" id="KW-0677">Repeat</keyword>
<dbReference type="InterPro" id="IPR041540">
    <property type="entry name" value="VATC"/>
</dbReference>
<feature type="repeat" description="ANK" evidence="13">
    <location>
        <begin position="415"/>
        <end position="447"/>
    </location>
</feature>
<feature type="compositionally biased region" description="Polar residues" evidence="15">
    <location>
        <begin position="12"/>
        <end position="26"/>
    </location>
</feature>